<name>A0A7J8JRH8_MOLMO</name>
<organism evidence="1 2">
    <name type="scientific">Molossus molossus</name>
    <name type="common">Pallas' mastiff bat</name>
    <name type="synonym">Vespertilio molossus</name>
    <dbReference type="NCBI Taxonomy" id="27622"/>
    <lineage>
        <taxon>Eukaryota</taxon>
        <taxon>Metazoa</taxon>
        <taxon>Chordata</taxon>
        <taxon>Craniata</taxon>
        <taxon>Vertebrata</taxon>
        <taxon>Euteleostomi</taxon>
        <taxon>Mammalia</taxon>
        <taxon>Eutheria</taxon>
        <taxon>Laurasiatheria</taxon>
        <taxon>Chiroptera</taxon>
        <taxon>Yangochiroptera</taxon>
        <taxon>Molossidae</taxon>
        <taxon>Molossus</taxon>
    </lineage>
</organism>
<gene>
    <name evidence="1" type="ORF">HJG59_000573</name>
</gene>
<evidence type="ECO:0000313" key="2">
    <source>
        <dbReference type="Proteomes" id="UP000550707"/>
    </source>
</evidence>
<dbReference type="Proteomes" id="UP000550707">
    <property type="component" value="Unassembled WGS sequence"/>
</dbReference>
<sequence>MHTRVSLPIGIRIWEKNISKPWCWLPFLSISNSAHLMSM</sequence>
<dbReference type="AlphaFoldDB" id="A0A7J8JRH8"/>
<protein>
    <submittedName>
        <fullName evidence="1">Uncharacterized protein</fullName>
    </submittedName>
</protein>
<evidence type="ECO:0000313" key="1">
    <source>
        <dbReference type="EMBL" id="KAF6498905.1"/>
    </source>
</evidence>
<keyword evidence="2" id="KW-1185">Reference proteome</keyword>
<accession>A0A7J8JRH8</accession>
<dbReference type="EMBL" id="JACASF010000001">
    <property type="protein sequence ID" value="KAF6498905.1"/>
    <property type="molecule type" value="Genomic_DNA"/>
</dbReference>
<comment type="caution">
    <text evidence="1">The sequence shown here is derived from an EMBL/GenBank/DDBJ whole genome shotgun (WGS) entry which is preliminary data.</text>
</comment>
<proteinExistence type="predicted"/>
<reference evidence="1 2" key="1">
    <citation type="journal article" date="2020" name="Nature">
        <title>Six reference-quality genomes reveal evolution of bat adaptations.</title>
        <authorList>
            <person name="Jebb D."/>
            <person name="Huang Z."/>
            <person name="Pippel M."/>
            <person name="Hughes G.M."/>
            <person name="Lavrichenko K."/>
            <person name="Devanna P."/>
            <person name="Winkler S."/>
            <person name="Jermiin L.S."/>
            <person name="Skirmuntt E.C."/>
            <person name="Katzourakis A."/>
            <person name="Burkitt-Gray L."/>
            <person name="Ray D.A."/>
            <person name="Sullivan K.A.M."/>
            <person name="Roscito J.G."/>
            <person name="Kirilenko B.M."/>
            <person name="Davalos L.M."/>
            <person name="Corthals A.P."/>
            <person name="Power M.L."/>
            <person name="Jones G."/>
            <person name="Ransome R.D."/>
            <person name="Dechmann D.K.N."/>
            <person name="Locatelli A.G."/>
            <person name="Puechmaille S.J."/>
            <person name="Fedrigo O."/>
            <person name="Jarvis E.D."/>
            <person name="Hiller M."/>
            <person name="Vernes S.C."/>
            <person name="Myers E.W."/>
            <person name="Teeling E.C."/>
        </authorList>
    </citation>
    <scope>NUCLEOTIDE SEQUENCE [LARGE SCALE GENOMIC DNA]</scope>
    <source>
        <strain evidence="1">MMolMol1</strain>
        <tissue evidence="1">Muscle</tissue>
    </source>
</reference>